<accession>A0A1F5HAW2</accession>
<evidence type="ECO:0000313" key="3">
    <source>
        <dbReference type="EMBL" id="OGE01185.1"/>
    </source>
</evidence>
<evidence type="ECO:0000313" key="4">
    <source>
        <dbReference type="Proteomes" id="UP000176751"/>
    </source>
</evidence>
<dbReference type="EMBL" id="MFCA01000029">
    <property type="protein sequence ID" value="OGE01185.1"/>
    <property type="molecule type" value="Genomic_DNA"/>
</dbReference>
<comment type="caution">
    <text evidence="3">The sequence shown here is derived from an EMBL/GenBank/DDBJ whole genome shotgun (WGS) entry which is preliminary data.</text>
</comment>
<protein>
    <recommendedName>
        <fullName evidence="5">Glycosyl transferase family 1 domain-containing protein</fullName>
    </recommendedName>
</protein>
<evidence type="ECO:0008006" key="5">
    <source>
        <dbReference type="Google" id="ProtNLM"/>
    </source>
</evidence>
<name>A0A1F5HAW2_9BACT</name>
<evidence type="ECO:0000259" key="1">
    <source>
        <dbReference type="Pfam" id="PF00534"/>
    </source>
</evidence>
<feature type="domain" description="Glycosyltransferase subfamily 4-like N-terminal" evidence="2">
    <location>
        <begin position="17"/>
        <end position="175"/>
    </location>
</feature>
<reference evidence="3 4" key="1">
    <citation type="journal article" date="2016" name="Nat. Commun.">
        <title>Thousands of microbial genomes shed light on interconnected biogeochemical processes in an aquifer system.</title>
        <authorList>
            <person name="Anantharaman K."/>
            <person name="Brown C.T."/>
            <person name="Hug L.A."/>
            <person name="Sharon I."/>
            <person name="Castelle C.J."/>
            <person name="Probst A.J."/>
            <person name="Thomas B.C."/>
            <person name="Singh A."/>
            <person name="Wilkins M.J."/>
            <person name="Karaoz U."/>
            <person name="Brodie E.L."/>
            <person name="Williams K.H."/>
            <person name="Hubbard S.S."/>
            <person name="Banfield J.F."/>
        </authorList>
    </citation>
    <scope>NUCLEOTIDE SEQUENCE [LARGE SCALE GENOMIC DNA]</scope>
</reference>
<dbReference type="Gene3D" id="3.40.50.2000">
    <property type="entry name" value="Glycogen Phosphorylase B"/>
    <property type="match status" value="2"/>
</dbReference>
<dbReference type="GO" id="GO:0016757">
    <property type="term" value="F:glycosyltransferase activity"/>
    <property type="evidence" value="ECO:0007669"/>
    <property type="project" value="InterPro"/>
</dbReference>
<dbReference type="InterPro" id="IPR001296">
    <property type="entry name" value="Glyco_trans_1"/>
</dbReference>
<dbReference type="STRING" id="1797737.A2196_00545"/>
<dbReference type="SUPFAM" id="SSF53756">
    <property type="entry name" value="UDP-Glycosyltransferase/glycogen phosphorylase"/>
    <property type="match status" value="1"/>
</dbReference>
<evidence type="ECO:0000259" key="2">
    <source>
        <dbReference type="Pfam" id="PF13439"/>
    </source>
</evidence>
<gene>
    <name evidence="3" type="ORF">A2196_00545</name>
</gene>
<dbReference type="Proteomes" id="UP000176751">
    <property type="component" value="Unassembled WGS sequence"/>
</dbReference>
<dbReference type="InterPro" id="IPR050194">
    <property type="entry name" value="Glycosyltransferase_grp1"/>
</dbReference>
<feature type="domain" description="Glycosyl transferase family 1" evidence="1">
    <location>
        <begin position="181"/>
        <end position="322"/>
    </location>
</feature>
<proteinExistence type="predicted"/>
<dbReference type="Pfam" id="PF13439">
    <property type="entry name" value="Glyco_transf_4"/>
    <property type="match status" value="1"/>
</dbReference>
<dbReference type="InterPro" id="IPR028098">
    <property type="entry name" value="Glyco_trans_4-like_N"/>
</dbReference>
<dbReference type="PANTHER" id="PTHR45947:SF3">
    <property type="entry name" value="SULFOQUINOVOSYL TRANSFERASE SQD2"/>
    <property type="match status" value="1"/>
</dbReference>
<dbReference type="AlphaFoldDB" id="A0A1F5HAW2"/>
<sequence length="355" mass="39214">MYKIAILSFYSGIVDRGVETFAFEISKRLSVKHKVTVFAAGHTKPQKYRVEEIKSFVSTPKSTCGVLSKFYLDWSSVKILIFSLRALLKIYRGKYDLIIPLNGGWQTLVFRIVTKITGAKILTSGHAGIGSDDAANLFFRPDVFVALTKAEADWAKRLAPEVEIVTIPNGVDLARFNPKVKSKTLPLAKPIAVCASALVPYKRVDLTIKAIAKTKNLSLLILGDGQLHGMIDTLGKRLLGKRYLRLVVPYEQIPAYYRSGNVFTLASKTEAFGISYVEAMACNLPVVTTADDSRAEIIGPAGILTDPGNVEQYAKDLELAAKTNYKNIPYTQALKFSWNKVAQKYQALINKLSIS</sequence>
<dbReference type="PANTHER" id="PTHR45947">
    <property type="entry name" value="SULFOQUINOVOSYL TRANSFERASE SQD2"/>
    <property type="match status" value="1"/>
</dbReference>
<dbReference type="Pfam" id="PF00534">
    <property type="entry name" value="Glycos_transf_1"/>
    <property type="match status" value="1"/>
</dbReference>
<organism evidence="3 4">
    <name type="scientific">Candidatus Curtissbacteria bacterium RIFOXYA1_FULL_41_14</name>
    <dbReference type="NCBI Taxonomy" id="1797737"/>
    <lineage>
        <taxon>Bacteria</taxon>
        <taxon>Candidatus Curtissiibacteriota</taxon>
    </lineage>
</organism>